<evidence type="ECO:0000313" key="2">
    <source>
        <dbReference type="Proteomes" id="UP001241377"/>
    </source>
</evidence>
<dbReference type="Proteomes" id="UP001241377">
    <property type="component" value="Unassembled WGS sequence"/>
</dbReference>
<proteinExistence type="predicted"/>
<comment type="caution">
    <text evidence="1">The sequence shown here is derived from an EMBL/GenBank/DDBJ whole genome shotgun (WGS) entry which is preliminary data.</text>
</comment>
<name>A0ACC2WFG4_9TREE</name>
<evidence type="ECO:0000313" key="1">
    <source>
        <dbReference type="EMBL" id="KAJ9110483.1"/>
    </source>
</evidence>
<keyword evidence="2" id="KW-1185">Reference proteome</keyword>
<dbReference type="EMBL" id="JASBWR010000012">
    <property type="protein sequence ID" value="KAJ9110483.1"/>
    <property type="molecule type" value="Genomic_DNA"/>
</dbReference>
<sequence>MNFTTGSSADELLSLDKIRSTLIRLEDTIIFALIERSQFAWNRKIYEKGAFEELKVLGFEGSWLEWFLFETESFHAKARRYTSPDEHPFTPIENLPQPIIAMQSFPSLLHPQSAAHPSTNANSRILDFYVNKIVPAITKRVKISEGNTDRDDGNYGSSATRDVEVLQALSRRIHFGMFVSESKFREAPHKFIPHILAEPPNTEALAGLITKPAVEAALLVRLGNKAEIYGQELDPQGKLRKTPGDNNSGSSDDGETRLDTDEVVALYRDWVIPLTKDVEVDYLIHRLDGVPQSQVDAWMSVGE</sequence>
<gene>
    <name evidence="1" type="ORF">QFC19_001609</name>
</gene>
<accession>A0ACC2WFG4</accession>
<protein>
    <submittedName>
        <fullName evidence="1">Uncharacterized protein</fullName>
    </submittedName>
</protein>
<reference evidence="1" key="1">
    <citation type="submission" date="2023-04" db="EMBL/GenBank/DDBJ databases">
        <title>Draft Genome sequencing of Naganishia species isolated from polar environments using Oxford Nanopore Technology.</title>
        <authorList>
            <person name="Leo P."/>
            <person name="Venkateswaran K."/>
        </authorList>
    </citation>
    <scope>NUCLEOTIDE SEQUENCE</scope>
    <source>
        <strain evidence="1">MNA-CCFEE 5261</strain>
    </source>
</reference>
<organism evidence="1 2">
    <name type="scientific">Naganishia cerealis</name>
    <dbReference type="NCBI Taxonomy" id="610337"/>
    <lineage>
        <taxon>Eukaryota</taxon>
        <taxon>Fungi</taxon>
        <taxon>Dikarya</taxon>
        <taxon>Basidiomycota</taxon>
        <taxon>Agaricomycotina</taxon>
        <taxon>Tremellomycetes</taxon>
        <taxon>Filobasidiales</taxon>
        <taxon>Filobasidiaceae</taxon>
        <taxon>Naganishia</taxon>
    </lineage>
</organism>